<dbReference type="PROSITE" id="PS00041">
    <property type="entry name" value="HTH_ARAC_FAMILY_1"/>
    <property type="match status" value="1"/>
</dbReference>
<organism evidence="5 6">
    <name type="scientific">Pseudodesulfovibrio alkaliphilus</name>
    <dbReference type="NCBI Taxonomy" id="2661613"/>
    <lineage>
        <taxon>Bacteria</taxon>
        <taxon>Pseudomonadati</taxon>
        <taxon>Thermodesulfobacteriota</taxon>
        <taxon>Desulfovibrionia</taxon>
        <taxon>Desulfovibrionales</taxon>
        <taxon>Desulfovibrionaceae</taxon>
    </lineage>
</organism>
<dbReference type="PRINTS" id="PR00032">
    <property type="entry name" value="HTHARAC"/>
</dbReference>
<evidence type="ECO:0000313" key="5">
    <source>
        <dbReference type="EMBL" id="MUM78838.1"/>
    </source>
</evidence>
<dbReference type="EMBL" id="WODC01000014">
    <property type="protein sequence ID" value="MUM78838.1"/>
    <property type="molecule type" value="Genomic_DNA"/>
</dbReference>
<dbReference type="InterPro" id="IPR018060">
    <property type="entry name" value="HTH_AraC"/>
</dbReference>
<dbReference type="Gene3D" id="1.10.10.60">
    <property type="entry name" value="Homeodomain-like"/>
    <property type="match status" value="2"/>
</dbReference>
<proteinExistence type="predicted"/>
<dbReference type="RefSeq" id="WP_155935690.1">
    <property type="nucleotide sequence ID" value="NZ_WODC01000014.1"/>
</dbReference>
<keyword evidence="6" id="KW-1185">Reference proteome</keyword>
<dbReference type="Proteomes" id="UP000461162">
    <property type="component" value="Unassembled WGS sequence"/>
</dbReference>
<dbReference type="InterPro" id="IPR053142">
    <property type="entry name" value="PchR_regulatory_protein"/>
</dbReference>
<evidence type="ECO:0000259" key="4">
    <source>
        <dbReference type="PROSITE" id="PS01124"/>
    </source>
</evidence>
<evidence type="ECO:0000256" key="1">
    <source>
        <dbReference type="ARBA" id="ARBA00023015"/>
    </source>
</evidence>
<reference evidence="5 6" key="1">
    <citation type="submission" date="2019-11" db="EMBL/GenBank/DDBJ databases">
        <title>Pseudodesulfovibrio alkaliphilus, sp. nov., an alkaliphilic sulfate-reducing bacteria from mud volcano of Taman peninsula, Russia.</title>
        <authorList>
            <person name="Frolova A."/>
            <person name="Merkel A.Y."/>
            <person name="Slobodkin A.I."/>
        </authorList>
    </citation>
    <scope>NUCLEOTIDE SEQUENCE [LARGE SCALE GENOMIC DNA]</scope>
    <source>
        <strain evidence="5 6">F-1</strain>
    </source>
</reference>
<name>A0A7K1KS00_9BACT</name>
<dbReference type="SMART" id="SM00342">
    <property type="entry name" value="HTH_ARAC"/>
    <property type="match status" value="1"/>
</dbReference>
<keyword evidence="1" id="KW-0805">Transcription regulation</keyword>
<dbReference type="GO" id="GO:0043565">
    <property type="term" value="F:sequence-specific DNA binding"/>
    <property type="evidence" value="ECO:0007669"/>
    <property type="project" value="InterPro"/>
</dbReference>
<evidence type="ECO:0000256" key="3">
    <source>
        <dbReference type="ARBA" id="ARBA00023163"/>
    </source>
</evidence>
<evidence type="ECO:0000256" key="2">
    <source>
        <dbReference type="ARBA" id="ARBA00023125"/>
    </source>
</evidence>
<evidence type="ECO:0000313" key="6">
    <source>
        <dbReference type="Proteomes" id="UP000461162"/>
    </source>
</evidence>
<dbReference type="InterPro" id="IPR009057">
    <property type="entry name" value="Homeodomain-like_sf"/>
</dbReference>
<dbReference type="InterPro" id="IPR020449">
    <property type="entry name" value="Tscrpt_reg_AraC-type_HTH"/>
</dbReference>
<dbReference type="AlphaFoldDB" id="A0A7K1KS00"/>
<sequence>MVSASVISSNFSCNDLSTKCHAAQGRKFLVVQKGMGGHQVLNFESRNEGMVGIGFNLGGAIRYKVLQDYNLMIKQAGQGQVYISYYRNCSGVIEYPDNESVSWVGVYIPVDMFQTLLDIPMYDFGFLEESVKVSTFFFECLGHITTGMKIALHQILMCPFTDKTKCLYLESKLLELISYVQYCADGSSDLAQHVASMSLTSNDREKMSQAKEILDENLENPPSIVALARALGVNEFKLKNGFRQVHGITPYKYLAEQRLERACRLLWERRMNVTEAAFSVGYSSLSHFAKIFRAKFGVNPNEYLAQSGGHVEAKVSGERS</sequence>
<dbReference type="SUPFAM" id="SSF46689">
    <property type="entry name" value="Homeodomain-like"/>
    <property type="match status" value="2"/>
</dbReference>
<dbReference type="PANTHER" id="PTHR47893:SF1">
    <property type="entry name" value="REGULATORY PROTEIN PCHR"/>
    <property type="match status" value="1"/>
</dbReference>
<dbReference type="Pfam" id="PF12833">
    <property type="entry name" value="HTH_18"/>
    <property type="match status" value="1"/>
</dbReference>
<keyword evidence="2" id="KW-0238">DNA-binding</keyword>
<dbReference type="InterPro" id="IPR018062">
    <property type="entry name" value="HTH_AraC-typ_CS"/>
</dbReference>
<gene>
    <name evidence="5" type="ORF">GKC30_14470</name>
</gene>
<dbReference type="GO" id="GO:0003700">
    <property type="term" value="F:DNA-binding transcription factor activity"/>
    <property type="evidence" value="ECO:0007669"/>
    <property type="project" value="InterPro"/>
</dbReference>
<accession>A0A7K1KS00</accession>
<keyword evidence="3" id="KW-0804">Transcription</keyword>
<feature type="domain" description="HTH araC/xylS-type" evidence="4">
    <location>
        <begin position="208"/>
        <end position="306"/>
    </location>
</feature>
<comment type="caution">
    <text evidence="5">The sequence shown here is derived from an EMBL/GenBank/DDBJ whole genome shotgun (WGS) entry which is preliminary data.</text>
</comment>
<dbReference type="PROSITE" id="PS01124">
    <property type="entry name" value="HTH_ARAC_FAMILY_2"/>
    <property type="match status" value="1"/>
</dbReference>
<dbReference type="PANTHER" id="PTHR47893">
    <property type="entry name" value="REGULATORY PROTEIN PCHR"/>
    <property type="match status" value="1"/>
</dbReference>
<protein>
    <submittedName>
        <fullName evidence="5">Helix-turn-helix domain-containing protein</fullName>
    </submittedName>
</protein>